<keyword evidence="2" id="KW-1185">Reference proteome</keyword>
<evidence type="ECO:0000313" key="2">
    <source>
        <dbReference type="Proteomes" id="UP001595965"/>
    </source>
</evidence>
<dbReference type="InterPro" id="IPR038561">
    <property type="entry name" value="SoxD_sf"/>
</dbReference>
<name>A0ABV8XZE4_9MICC</name>
<proteinExistence type="predicted"/>
<organism evidence="1 2">
    <name type="scientific">Citricoccus alkalitolerans</name>
    <dbReference type="NCBI Taxonomy" id="246603"/>
    <lineage>
        <taxon>Bacteria</taxon>
        <taxon>Bacillati</taxon>
        <taxon>Actinomycetota</taxon>
        <taxon>Actinomycetes</taxon>
        <taxon>Micrococcales</taxon>
        <taxon>Micrococcaceae</taxon>
        <taxon>Citricoccus</taxon>
    </lineage>
</organism>
<evidence type="ECO:0000313" key="1">
    <source>
        <dbReference type="EMBL" id="MFC4429962.1"/>
    </source>
</evidence>
<dbReference type="InterPro" id="IPR006279">
    <property type="entry name" value="SoxD"/>
</dbReference>
<accession>A0ABV8XZE4</accession>
<dbReference type="Pfam" id="PF04267">
    <property type="entry name" value="SoxD"/>
    <property type="match status" value="1"/>
</dbReference>
<sequence length="93" mass="10822">MMQLSCPWCGPRNVSEFHHFGPLHRRPDPVDTTVEEWRNYLYVRDNPDGVVQERWYHSAGCRTFLLVHRDTRTNTIIDVGDAADVGTTEGEHR</sequence>
<protein>
    <submittedName>
        <fullName evidence="1">Sarcosine oxidase subunit delta</fullName>
    </submittedName>
</protein>
<reference evidence="2" key="1">
    <citation type="journal article" date="2019" name="Int. J. Syst. Evol. Microbiol.">
        <title>The Global Catalogue of Microorganisms (GCM) 10K type strain sequencing project: providing services to taxonomists for standard genome sequencing and annotation.</title>
        <authorList>
            <consortium name="The Broad Institute Genomics Platform"/>
            <consortium name="The Broad Institute Genome Sequencing Center for Infectious Disease"/>
            <person name="Wu L."/>
            <person name="Ma J."/>
        </authorList>
    </citation>
    <scope>NUCLEOTIDE SEQUENCE [LARGE SCALE GENOMIC DNA]</scope>
    <source>
        <strain evidence="2">CGMCC 1.12125</strain>
    </source>
</reference>
<dbReference type="RefSeq" id="WP_344227281.1">
    <property type="nucleotide sequence ID" value="NZ_BAAALH010000001.1"/>
</dbReference>
<dbReference type="EMBL" id="JBHSEN010000002">
    <property type="protein sequence ID" value="MFC4429962.1"/>
    <property type="molecule type" value="Genomic_DNA"/>
</dbReference>
<dbReference type="Proteomes" id="UP001595965">
    <property type="component" value="Unassembled WGS sequence"/>
</dbReference>
<gene>
    <name evidence="1" type="ORF">ACFO0K_09740</name>
</gene>
<dbReference type="Gene3D" id="3.30.2270.10">
    <property type="entry name" value="Folate-binding superfamily"/>
    <property type="match status" value="1"/>
</dbReference>
<comment type="caution">
    <text evidence="1">The sequence shown here is derived from an EMBL/GenBank/DDBJ whole genome shotgun (WGS) entry which is preliminary data.</text>
</comment>